<accession>A0A5S5CNZ2</accession>
<gene>
    <name evidence="1" type="ORF">BD833_12019</name>
</gene>
<name>A0A5S5CNZ2_9ACTN</name>
<reference evidence="1 2" key="1">
    <citation type="submission" date="2019-07" db="EMBL/GenBank/DDBJ databases">
        <title>Genomic Encyclopedia of Archaeal and Bacterial Type Strains, Phase II (KMG-II): from individual species to whole genera.</title>
        <authorList>
            <person name="Goeker M."/>
        </authorList>
    </citation>
    <scope>NUCLEOTIDE SEQUENCE [LARGE SCALE GENOMIC DNA]</scope>
    <source>
        <strain evidence="1 2">DSM 46842</strain>
    </source>
</reference>
<dbReference type="Proteomes" id="UP000322499">
    <property type="component" value="Unassembled WGS sequence"/>
</dbReference>
<dbReference type="RefSeq" id="WP_166535075.1">
    <property type="nucleotide sequence ID" value="NZ_VNHW01000020.1"/>
</dbReference>
<organism evidence="1 2">
    <name type="scientific">Blastococcus xanthinilyticus</name>
    <dbReference type="NCBI Taxonomy" id="1564164"/>
    <lineage>
        <taxon>Bacteria</taxon>
        <taxon>Bacillati</taxon>
        <taxon>Actinomycetota</taxon>
        <taxon>Actinomycetes</taxon>
        <taxon>Geodermatophilales</taxon>
        <taxon>Geodermatophilaceae</taxon>
        <taxon>Blastococcus</taxon>
    </lineage>
</organism>
<sequence>MSRDIRRVPVDFDWPLNKVWDGFLLPDELRLPPCPACEGMGWSPEAKLLQNRWYGKAPFRPEDRGSEPLTVETPGVRAFAERNVAHATWFYGEGEAAIVREAHRLSSMWNQQWCHHLNQADVDALVAAGRLMDFTHTWSREDGWQPKDPPHVPTAAEVNAWSLSGLGHDSINQSVVVHAELERQGLSDLCPNCNGAGEVGTDEQRATYEAWEPTAPPTGEGWQLWESVSEGSPISPVFGDREALIGWLTTDYSWGAQRTPLTREQAEAFVGLGHSIGSGVIASDGRHFSGEAAVAELRGGTP</sequence>
<evidence type="ECO:0000313" key="2">
    <source>
        <dbReference type="Proteomes" id="UP000322499"/>
    </source>
</evidence>
<proteinExistence type="predicted"/>
<evidence type="ECO:0000313" key="1">
    <source>
        <dbReference type="EMBL" id="TYP82035.1"/>
    </source>
</evidence>
<dbReference type="EMBL" id="VNHW01000020">
    <property type="protein sequence ID" value="TYP82035.1"/>
    <property type="molecule type" value="Genomic_DNA"/>
</dbReference>
<comment type="caution">
    <text evidence="1">The sequence shown here is derived from an EMBL/GenBank/DDBJ whole genome shotgun (WGS) entry which is preliminary data.</text>
</comment>
<dbReference type="AlphaFoldDB" id="A0A5S5CNZ2"/>
<keyword evidence="2" id="KW-1185">Reference proteome</keyword>
<protein>
    <submittedName>
        <fullName evidence="1">Uncharacterized protein</fullName>
    </submittedName>
</protein>